<gene>
    <name evidence="1" type="ORF">RRG08_007543</name>
</gene>
<keyword evidence="2" id="KW-1185">Reference proteome</keyword>
<sequence length="98" mass="10927">MNHGAPGDSVAETVPRDLQHQASLTQASSDNRHIILCVFITKLFTRAELQCVKLNIFLVFEAAWHGKQGRAKRAGRCYFWSVTVLVTESIVCHQGRGC</sequence>
<dbReference type="AlphaFoldDB" id="A0AAE0YFC4"/>
<evidence type="ECO:0000313" key="2">
    <source>
        <dbReference type="Proteomes" id="UP001283361"/>
    </source>
</evidence>
<accession>A0AAE0YFC4</accession>
<comment type="caution">
    <text evidence="1">The sequence shown here is derived from an EMBL/GenBank/DDBJ whole genome shotgun (WGS) entry which is preliminary data.</text>
</comment>
<name>A0AAE0YFC4_9GAST</name>
<evidence type="ECO:0000313" key="1">
    <source>
        <dbReference type="EMBL" id="KAK3743304.1"/>
    </source>
</evidence>
<protein>
    <submittedName>
        <fullName evidence="1">Uncharacterized protein</fullName>
    </submittedName>
</protein>
<dbReference type="EMBL" id="JAWDGP010006317">
    <property type="protein sequence ID" value="KAK3743304.1"/>
    <property type="molecule type" value="Genomic_DNA"/>
</dbReference>
<proteinExistence type="predicted"/>
<dbReference type="Proteomes" id="UP001283361">
    <property type="component" value="Unassembled WGS sequence"/>
</dbReference>
<organism evidence="1 2">
    <name type="scientific">Elysia crispata</name>
    <name type="common">lettuce slug</name>
    <dbReference type="NCBI Taxonomy" id="231223"/>
    <lineage>
        <taxon>Eukaryota</taxon>
        <taxon>Metazoa</taxon>
        <taxon>Spiralia</taxon>
        <taxon>Lophotrochozoa</taxon>
        <taxon>Mollusca</taxon>
        <taxon>Gastropoda</taxon>
        <taxon>Heterobranchia</taxon>
        <taxon>Euthyneura</taxon>
        <taxon>Panpulmonata</taxon>
        <taxon>Sacoglossa</taxon>
        <taxon>Placobranchoidea</taxon>
        <taxon>Plakobranchidae</taxon>
        <taxon>Elysia</taxon>
    </lineage>
</organism>
<reference evidence="1" key="1">
    <citation type="journal article" date="2023" name="G3 (Bethesda)">
        <title>A reference genome for the long-term kleptoplast-retaining sea slug Elysia crispata morphotype clarki.</title>
        <authorList>
            <person name="Eastman K.E."/>
            <person name="Pendleton A.L."/>
            <person name="Shaikh M.A."/>
            <person name="Suttiyut T."/>
            <person name="Ogas R."/>
            <person name="Tomko P."/>
            <person name="Gavelis G."/>
            <person name="Widhalm J.R."/>
            <person name="Wisecaver J.H."/>
        </authorList>
    </citation>
    <scope>NUCLEOTIDE SEQUENCE</scope>
    <source>
        <strain evidence="1">ECLA1</strain>
    </source>
</reference>